<dbReference type="Pfam" id="PF13358">
    <property type="entry name" value="DDE_3"/>
    <property type="match status" value="1"/>
</dbReference>
<evidence type="ECO:0000259" key="1">
    <source>
        <dbReference type="Pfam" id="PF13358"/>
    </source>
</evidence>
<sequence>MERGIETIFWPPYSPDLNPMETVWNWIKDYIQNQYGDVQLSYDQLREAVRAAWDSITEAQLQELQESMRDRCAAVITAQGGYTKY</sequence>
<dbReference type="InterPro" id="IPR036397">
    <property type="entry name" value="RNaseH_sf"/>
</dbReference>
<dbReference type="AlphaFoldDB" id="A0A8E2J8G5"/>
<feature type="non-terminal residue" evidence="2">
    <location>
        <position position="85"/>
    </location>
</feature>
<name>A0A8E2J8G5_9PEZI</name>
<evidence type="ECO:0000313" key="2">
    <source>
        <dbReference type="EMBL" id="OCK73190.1"/>
    </source>
</evidence>
<dbReference type="InterPro" id="IPR038717">
    <property type="entry name" value="Tc1-like_DDE_dom"/>
</dbReference>
<accession>A0A8E2J8G5</accession>
<evidence type="ECO:0000313" key="3">
    <source>
        <dbReference type="Proteomes" id="UP000250266"/>
    </source>
</evidence>
<organism evidence="2 3">
    <name type="scientific">Lepidopterella palustris CBS 459.81</name>
    <dbReference type="NCBI Taxonomy" id="1314670"/>
    <lineage>
        <taxon>Eukaryota</taxon>
        <taxon>Fungi</taxon>
        <taxon>Dikarya</taxon>
        <taxon>Ascomycota</taxon>
        <taxon>Pezizomycotina</taxon>
        <taxon>Dothideomycetes</taxon>
        <taxon>Pleosporomycetidae</taxon>
        <taxon>Mytilinidiales</taxon>
        <taxon>Argynnaceae</taxon>
        <taxon>Lepidopterella</taxon>
    </lineage>
</organism>
<dbReference type="Gene3D" id="3.30.420.10">
    <property type="entry name" value="Ribonuclease H-like superfamily/Ribonuclease H"/>
    <property type="match status" value="1"/>
</dbReference>
<dbReference type="OrthoDB" id="5410741at2759"/>
<dbReference type="Proteomes" id="UP000250266">
    <property type="component" value="Unassembled WGS sequence"/>
</dbReference>
<dbReference type="GO" id="GO:0003676">
    <property type="term" value="F:nucleic acid binding"/>
    <property type="evidence" value="ECO:0007669"/>
    <property type="project" value="InterPro"/>
</dbReference>
<reference evidence="2 3" key="1">
    <citation type="journal article" date="2016" name="Nat. Commun.">
        <title>Ectomycorrhizal ecology is imprinted in the genome of the dominant symbiotic fungus Cenococcum geophilum.</title>
        <authorList>
            <consortium name="DOE Joint Genome Institute"/>
            <person name="Peter M."/>
            <person name="Kohler A."/>
            <person name="Ohm R.A."/>
            <person name="Kuo A."/>
            <person name="Krutzmann J."/>
            <person name="Morin E."/>
            <person name="Arend M."/>
            <person name="Barry K.W."/>
            <person name="Binder M."/>
            <person name="Choi C."/>
            <person name="Clum A."/>
            <person name="Copeland A."/>
            <person name="Grisel N."/>
            <person name="Haridas S."/>
            <person name="Kipfer T."/>
            <person name="LaButti K."/>
            <person name="Lindquist E."/>
            <person name="Lipzen A."/>
            <person name="Maire R."/>
            <person name="Meier B."/>
            <person name="Mihaltcheva S."/>
            <person name="Molinier V."/>
            <person name="Murat C."/>
            <person name="Poggeler S."/>
            <person name="Quandt C.A."/>
            <person name="Sperisen C."/>
            <person name="Tritt A."/>
            <person name="Tisserant E."/>
            <person name="Crous P.W."/>
            <person name="Henrissat B."/>
            <person name="Nehls U."/>
            <person name="Egli S."/>
            <person name="Spatafora J.W."/>
            <person name="Grigoriev I.V."/>
            <person name="Martin F.M."/>
        </authorList>
    </citation>
    <scope>NUCLEOTIDE SEQUENCE [LARGE SCALE GENOMIC DNA]</scope>
    <source>
        <strain evidence="2 3">CBS 459.81</strain>
    </source>
</reference>
<protein>
    <recommendedName>
        <fullName evidence="1">Tc1-like transposase DDE domain-containing protein</fullName>
    </recommendedName>
</protein>
<dbReference type="EMBL" id="KV745907">
    <property type="protein sequence ID" value="OCK73190.1"/>
    <property type="molecule type" value="Genomic_DNA"/>
</dbReference>
<feature type="domain" description="Tc1-like transposase DDE" evidence="1">
    <location>
        <begin position="3"/>
        <end position="33"/>
    </location>
</feature>
<keyword evidence="3" id="KW-1185">Reference proteome</keyword>
<proteinExistence type="predicted"/>
<gene>
    <name evidence="2" type="ORF">K432DRAFT_449511</name>
</gene>